<proteinExistence type="predicted"/>
<dbReference type="Proteomes" id="UP001058860">
    <property type="component" value="Chromosome"/>
</dbReference>
<dbReference type="EMBL" id="CP088295">
    <property type="protein sequence ID" value="UUY01981.1"/>
    <property type="molecule type" value="Genomic_DNA"/>
</dbReference>
<gene>
    <name evidence="1" type="ORF">LRS13_14780</name>
</gene>
<name>A0ABY5PBC9_9ACTN</name>
<keyword evidence="2" id="KW-1185">Reference proteome</keyword>
<accession>A0ABY5PBC9</accession>
<organism evidence="1 2">
    <name type="scientific">Svornostia abyssi</name>
    <dbReference type="NCBI Taxonomy" id="2898438"/>
    <lineage>
        <taxon>Bacteria</taxon>
        <taxon>Bacillati</taxon>
        <taxon>Actinomycetota</taxon>
        <taxon>Thermoleophilia</taxon>
        <taxon>Solirubrobacterales</taxon>
        <taxon>Baekduiaceae</taxon>
        <taxon>Svornostia</taxon>
    </lineage>
</organism>
<evidence type="ECO:0000313" key="1">
    <source>
        <dbReference type="EMBL" id="UUY01981.1"/>
    </source>
</evidence>
<reference evidence="2" key="1">
    <citation type="submission" date="2021-11" db="EMBL/GenBank/DDBJ databases">
        <title>Cultivation dependent microbiological survey of springs from the worlds oldest radium mine currently devoted to the extraction of radon-saturated water.</title>
        <authorList>
            <person name="Kapinusova G."/>
            <person name="Smrhova T."/>
            <person name="Strejcek M."/>
            <person name="Suman J."/>
            <person name="Jani K."/>
            <person name="Pajer P."/>
            <person name="Uhlik O."/>
        </authorList>
    </citation>
    <scope>NUCLEOTIDE SEQUENCE [LARGE SCALE GENOMIC DNA]</scope>
    <source>
        <strain evidence="2">J379</strain>
    </source>
</reference>
<dbReference type="RefSeq" id="WP_353862520.1">
    <property type="nucleotide sequence ID" value="NZ_CP088295.1"/>
</dbReference>
<sequence>MLIIFTGADAKLAQEHLDHDHVERLRAHPPGGGSALVRDLDAIHASAAEA</sequence>
<protein>
    <submittedName>
        <fullName evidence="1">Uncharacterized protein</fullName>
    </submittedName>
</protein>
<evidence type="ECO:0000313" key="2">
    <source>
        <dbReference type="Proteomes" id="UP001058860"/>
    </source>
</evidence>